<keyword evidence="5" id="KW-1185">Reference proteome</keyword>
<dbReference type="EMBL" id="MU005765">
    <property type="protein sequence ID" value="KAF2712975.1"/>
    <property type="molecule type" value="Genomic_DNA"/>
</dbReference>
<dbReference type="InterPro" id="IPR051988">
    <property type="entry name" value="HRR_RAD51_Paralog"/>
</dbReference>
<evidence type="ECO:0000313" key="5">
    <source>
        <dbReference type="Proteomes" id="UP000799428"/>
    </source>
</evidence>
<dbReference type="GO" id="GO:0033063">
    <property type="term" value="C:Rad51B-Rad51C-Rad51D-XRCC2 complex"/>
    <property type="evidence" value="ECO:0007669"/>
    <property type="project" value="TreeGrafter"/>
</dbReference>
<evidence type="ECO:0000313" key="4">
    <source>
        <dbReference type="EMBL" id="KAF2712975.1"/>
    </source>
</evidence>
<dbReference type="Gene3D" id="3.40.50.300">
    <property type="entry name" value="P-loop containing nucleotide triphosphate hydrolases"/>
    <property type="match status" value="1"/>
</dbReference>
<name>A0A6G1KK96_9PLEO</name>
<evidence type="ECO:0000256" key="1">
    <source>
        <dbReference type="ARBA" id="ARBA00004123"/>
    </source>
</evidence>
<dbReference type="SUPFAM" id="SSF52540">
    <property type="entry name" value="P-loop containing nucleoside triphosphate hydrolases"/>
    <property type="match status" value="1"/>
</dbReference>
<evidence type="ECO:0000256" key="2">
    <source>
        <dbReference type="ARBA" id="ARBA00023242"/>
    </source>
</evidence>
<dbReference type="GO" id="GO:0000724">
    <property type="term" value="P:double-strand break repair via homologous recombination"/>
    <property type="evidence" value="ECO:0007669"/>
    <property type="project" value="TreeGrafter"/>
</dbReference>
<protein>
    <submittedName>
        <fullName evidence="4">Uncharacterized protein</fullName>
    </submittedName>
</protein>
<dbReference type="InterPro" id="IPR027417">
    <property type="entry name" value="P-loop_NTPase"/>
</dbReference>
<dbReference type="GO" id="GO:0000723">
    <property type="term" value="P:telomere maintenance"/>
    <property type="evidence" value="ECO:0007669"/>
    <property type="project" value="TreeGrafter"/>
</dbReference>
<dbReference type="GO" id="GO:0042148">
    <property type="term" value="P:DNA strand invasion"/>
    <property type="evidence" value="ECO:0007669"/>
    <property type="project" value="TreeGrafter"/>
</dbReference>
<dbReference type="GO" id="GO:0007131">
    <property type="term" value="P:reciprocal meiotic recombination"/>
    <property type="evidence" value="ECO:0007669"/>
    <property type="project" value="TreeGrafter"/>
</dbReference>
<dbReference type="GO" id="GO:0003697">
    <property type="term" value="F:single-stranded DNA binding"/>
    <property type="evidence" value="ECO:0007669"/>
    <property type="project" value="TreeGrafter"/>
</dbReference>
<gene>
    <name evidence="4" type="ORF">K504DRAFT_472482</name>
</gene>
<feature type="region of interest" description="Disordered" evidence="3">
    <location>
        <begin position="143"/>
        <end position="186"/>
    </location>
</feature>
<dbReference type="OrthoDB" id="336321at2759"/>
<organism evidence="4 5">
    <name type="scientific">Pleomassaria siparia CBS 279.74</name>
    <dbReference type="NCBI Taxonomy" id="1314801"/>
    <lineage>
        <taxon>Eukaryota</taxon>
        <taxon>Fungi</taxon>
        <taxon>Dikarya</taxon>
        <taxon>Ascomycota</taxon>
        <taxon>Pezizomycotina</taxon>
        <taxon>Dothideomycetes</taxon>
        <taxon>Pleosporomycetidae</taxon>
        <taxon>Pleosporales</taxon>
        <taxon>Pleomassariaceae</taxon>
        <taxon>Pleomassaria</taxon>
    </lineage>
</organism>
<dbReference type="PANTHER" id="PTHR46457">
    <property type="entry name" value="DNA REPAIR PROTEIN RAD51 HOMOLOG 4"/>
    <property type="match status" value="1"/>
</dbReference>
<reference evidence="4" key="1">
    <citation type="journal article" date="2020" name="Stud. Mycol.">
        <title>101 Dothideomycetes genomes: a test case for predicting lifestyles and emergence of pathogens.</title>
        <authorList>
            <person name="Haridas S."/>
            <person name="Albert R."/>
            <person name="Binder M."/>
            <person name="Bloem J."/>
            <person name="Labutti K."/>
            <person name="Salamov A."/>
            <person name="Andreopoulos B."/>
            <person name="Baker S."/>
            <person name="Barry K."/>
            <person name="Bills G."/>
            <person name="Bluhm B."/>
            <person name="Cannon C."/>
            <person name="Castanera R."/>
            <person name="Culley D."/>
            <person name="Daum C."/>
            <person name="Ezra D."/>
            <person name="Gonzalez J."/>
            <person name="Henrissat B."/>
            <person name="Kuo A."/>
            <person name="Liang C."/>
            <person name="Lipzen A."/>
            <person name="Lutzoni F."/>
            <person name="Magnuson J."/>
            <person name="Mondo S."/>
            <person name="Nolan M."/>
            <person name="Ohm R."/>
            <person name="Pangilinan J."/>
            <person name="Park H.-J."/>
            <person name="Ramirez L."/>
            <person name="Alfaro M."/>
            <person name="Sun H."/>
            <person name="Tritt A."/>
            <person name="Yoshinaga Y."/>
            <person name="Zwiers L.-H."/>
            <person name="Turgeon B."/>
            <person name="Goodwin S."/>
            <person name="Spatafora J."/>
            <person name="Crous P."/>
            <person name="Grigoriev I."/>
        </authorList>
    </citation>
    <scope>NUCLEOTIDE SEQUENCE</scope>
    <source>
        <strain evidence="4">CBS 279.74</strain>
    </source>
</reference>
<dbReference type="GO" id="GO:0000400">
    <property type="term" value="F:four-way junction DNA binding"/>
    <property type="evidence" value="ECO:0007669"/>
    <property type="project" value="TreeGrafter"/>
</dbReference>
<dbReference type="Proteomes" id="UP000799428">
    <property type="component" value="Unassembled WGS sequence"/>
</dbReference>
<comment type="subcellular location">
    <subcellularLocation>
        <location evidence="1">Nucleus</location>
    </subcellularLocation>
</comment>
<accession>A0A6G1KK96</accession>
<sequence length="417" mass="44955">MRNQDERALEIGVKEVDELLGGGVKGGRMVGVSGEVNGGGEAVGLTLTLLTKSLLTRPTSHVAVIDTTGNLDVLRIYSLLITHLRQNQQLLRAQQTATNSTHSDQDQDVESVAAKVLERVKIMRVFDLEGVIEAVGEIGEGLEGRREEPKNSNVGEKSIMNKTKSVPAPAPQKKTEIADSEDEDEDEDEMLFDDPQAEHISIIPLEVHAEPERAKTPESMLGSLDMGEDEAKVSFVLIDNLAHVLTPLLKKDYAQASSQSTALLFRLAHLTHTHNLHTILLNPSALPQRPSTSTSSAISPDSNLNPNAFVPVIPQNGRSNPYSPPPPPSIFSSVPNVPVLAHILPQYLDLHLLVSSVPKGKADARVVYADGGVVGGVGARSRMGVEILSVVEVLADRWGESVGAWGVLTNVPQSKRW</sequence>
<dbReference type="PANTHER" id="PTHR46457:SF1">
    <property type="entry name" value="DNA REPAIR PROTEIN RAD51 HOMOLOG 4"/>
    <property type="match status" value="1"/>
</dbReference>
<feature type="compositionally biased region" description="Polar residues" evidence="3">
    <location>
        <begin position="151"/>
        <end position="164"/>
    </location>
</feature>
<dbReference type="GO" id="GO:0005815">
    <property type="term" value="C:microtubule organizing center"/>
    <property type="evidence" value="ECO:0007669"/>
    <property type="project" value="TreeGrafter"/>
</dbReference>
<keyword evidence="2" id="KW-0539">Nucleus</keyword>
<dbReference type="GO" id="GO:0008094">
    <property type="term" value="F:ATP-dependent activity, acting on DNA"/>
    <property type="evidence" value="ECO:0007669"/>
    <property type="project" value="TreeGrafter"/>
</dbReference>
<evidence type="ECO:0000256" key="3">
    <source>
        <dbReference type="SAM" id="MobiDB-lite"/>
    </source>
</evidence>
<dbReference type="GO" id="GO:0005657">
    <property type="term" value="C:replication fork"/>
    <property type="evidence" value="ECO:0007669"/>
    <property type="project" value="TreeGrafter"/>
</dbReference>
<dbReference type="AlphaFoldDB" id="A0A6G1KK96"/>
<proteinExistence type="predicted"/>